<protein>
    <recommendedName>
        <fullName evidence="6">transketolase</fullName>
        <ecNumber evidence="6">2.2.1.1</ecNumber>
    </recommendedName>
</protein>
<evidence type="ECO:0000256" key="8">
    <source>
        <dbReference type="ARBA" id="ARBA00022723"/>
    </source>
</evidence>
<dbReference type="InterPro" id="IPR033247">
    <property type="entry name" value="Transketolase_fam"/>
</dbReference>
<dbReference type="GO" id="GO:0004802">
    <property type="term" value="F:transketolase activity"/>
    <property type="evidence" value="ECO:0007669"/>
    <property type="project" value="UniProtKB-EC"/>
</dbReference>
<name>A0AA36IWM1_9DINO</name>
<evidence type="ECO:0000256" key="4">
    <source>
        <dbReference type="ARBA" id="ARBA00007131"/>
    </source>
</evidence>
<keyword evidence="9" id="KW-0460">Magnesium</keyword>
<dbReference type="Gene3D" id="3.40.50.920">
    <property type="match status" value="1"/>
</dbReference>
<organism evidence="13 14">
    <name type="scientific">Effrenium voratum</name>
    <dbReference type="NCBI Taxonomy" id="2562239"/>
    <lineage>
        <taxon>Eukaryota</taxon>
        <taxon>Sar</taxon>
        <taxon>Alveolata</taxon>
        <taxon>Dinophyceae</taxon>
        <taxon>Suessiales</taxon>
        <taxon>Symbiodiniaceae</taxon>
        <taxon>Effrenium</taxon>
    </lineage>
</organism>
<dbReference type="InterPro" id="IPR012337">
    <property type="entry name" value="RNaseH-like_sf"/>
</dbReference>
<proteinExistence type="inferred from homology"/>
<evidence type="ECO:0000256" key="6">
    <source>
        <dbReference type="ARBA" id="ARBA00013152"/>
    </source>
</evidence>
<dbReference type="Pfam" id="PF22613">
    <property type="entry name" value="Transketolase_C_1"/>
    <property type="match status" value="1"/>
</dbReference>
<sequence length="1080" mass="120929">MSSGMAMHMDHQSALYRWLEPVAMQVLQVFLENTSGECIKSFMEYTVSCHLPDGSHLSQWVDGEPGDRFRSQVLLALANWINSKLRQLDMHVLMMARSHLGGDCHLNNHCPLEGQLVPAVQRMNQCTTRIQSYIQQQAEHAEHFFCDFIYHFTIQLLGQESACLASALAGLSGMDRTTETSCLLSHMVSQLELIRAKVVQVALELWPHENHATLFQMQFCRCFTVTDNYGSDPALEPHEADEAPFQDAQFGIILIDSYGSLMKLLVHIEELMHNEEAARGLVMAVDFEGVELHREGQLCLVQMTLSDRPNLVYVLDVYVLQHALLMQTPRGTSMKDILERDQVLKVWFDPRNDVDALFHQFGVRPSHIFDLQLAEVAGRRSKGLTVKYVQSLQKCLSACDRLEQNQKNFADHINSIGKNLFEPSVGGKYSIFTSRPLRDQILIYAAHDSRYMQVLYESYMENLDPEWFQRVMQGSSERAHWWTYEVYVRETAGVEVTTGPLGQGCATSVGIAIASKWLAATFNKPGFQLFDFDAYALASDGDMQEGLTSEAASLAGHLKLNNLCWIWDNNQISIEGNTAWATSEDIPTRFIAYGWNVLRVGDANDVEALTRAFLSFKRQQDRPTFIVVDSHIAWGAPTKQDSFHAHGTPLGDKEVTATKHIYNWPDEKFLVPAEVKTHFRDQLLRRGGALRKDWDATFKRYMAEYPKEGKMLQDMIAGSLPEGWDQFCKEFPADAKGLATRQSSSECLNFMGKGVPWLLGGSADLATSCLTTLKGMEDFLPPESQWGQFAGRNLHFGIREHAMGSIMNGLALCKLRPFGSTFLVFSDYMRPPIRLSAIMETPCIFIFTHDSIGVGEDGPTHQPVEHLGSLRSIPGLTVFRPCDANECLEMWRYIMPLKDQPVIIVLSRQALPTLDRTKFASAKGVHKGGYILADAFTNGATPDLILMATGSEVHLMTQAHDALAASGVKVRSVSMPSMEIFKQQPQEYIDSVLPNSCRARVSIEASRRDSWGGFIGLDGEHVGMITFGASGPIKKVQAEKGFTVDAVVAAARRVMSGAPRQISSRAEVLTSWKKRKLSVR</sequence>
<dbReference type="PANTHER" id="PTHR43522:SF2">
    <property type="entry name" value="TRANSKETOLASE 1-RELATED"/>
    <property type="match status" value="1"/>
</dbReference>
<keyword evidence="14" id="KW-1185">Reference proteome</keyword>
<keyword evidence="7" id="KW-0808">Transferase</keyword>
<dbReference type="Pfam" id="PF01612">
    <property type="entry name" value="DNA_pol_A_exo1"/>
    <property type="match status" value="1"/>
</dbReference>
<dbReference type="GO" id="GO:0003676">
    <property type="term" value="F:nucleic acid binding"/>
    <property type="evidence" value="ECO:0007669"/>
    <property type="project" value="InterPro"/>
</dbReference>
<dbReference type="FunFam" id="3.40.50.920:FF:000003">
    <property type="entry name" value="Transketolase"/>
    <property type="match status" value="1"/>
</dbReference>
<dbReference type="InterPro" id="IPR020826">
    <property type="entry name" value="Transketolase_BS"/>
</dbReference>
<dbReference type="SMART" id="SM00861">
    <property type="entry name" value="Transket_pyr"/>
    <property type="match status" value="1"/>
</dbReference>
<comment type="cofactor">
    <cofactor evidence="3">
        <name>thiamine diphosphate</name>
        <dbReference type="ChEBI" id="CHEBI:58937"/>
    </cofactor>
</comment>
<dbReference type="SUPFAM" id="SSF52922">
    <property type="entry name" value="TK C-terminal domain-like"/>
    <property type="match status" value="1"/>
</dbReference>
<dbReference type="SUPFAM" id="SSF52518">
    <property type="entry name" value="Thiamin diphosphate-binding fold (THDP-binding)"/>
    <property type="match status" value="2"/>
</dbReference>
<evidence type="ECO:0000256" key="1">
    <source>
        <dbReference type="ARBA" id="ARBA00001941"/>
    </source>
</evidence>
<gene>
    <name evidence="13" type="ORF">EVOR1521_LOCUS19777</name>
</gene>
<dbReference type="AlphaFoldDB" id="A0AA36IWM1"/>
<dbReference type="InterPro" id="IPR029061">
    <property type="entry name" value="THDP-binding"/>
</dbReference>
<evidence type="ECO:0000259" key="12">
    <source>
        <dbReference type="SMART" id="SM00861"/>
    </source>
</evidence>
<evidence type="ECO:0000313" key="13">
    <source>
        <dbReference type="EMBL" id="CAJ1395328.1"/>
    </source>
</evidence>
<dbReference type="Pfam" id="PF02779">
    <property type="entry name" value="Transket_pyr"/>
    <property type="match status" value="1"/>
</dbReference>
<dbReference type="PROSITE" id="PS00802">
    <property type="entry name" value="TRANSKETOLASE_2"/>
    <property type="match status" value="1"/>
</dbReference>
<dbReference type="GO" id="GO:0005829">
    <property type="term" value="C:cytosol"/>
    <property type="evidence" value="ECO:0007669"/>
    <property type="project" value="TreeGrafter"/>
</dbReference>
<evidence type="ECO:0000256" key="3">
    <source>
        <dbReference type="ARBA" id="ARBA00001964"/>
    </source>
</evidence>
<dbReference type="Gene3D" id="3.40.50.970">
    <property type="match status" value="2"/>
</dbReference>
<dbReference type="EC" id="2.2.1.1" evidence="6"/>
<dbReference type="Pfam" id="PF00456">
    <property type="entry name" value="Transketolase_N"/>
    <property type="match status" value="1"/>
</dbReference>
<keyword evidence="8" id="KW-0479">Metal-binding</keyword>
<dbReference type="InterPro" id="IPR036397">
    <property type="entry name" value="RNaseH_sf"/>
</dbReference>
<dbReference type="FunFam" id="3.40.50.970:FF:000003">
    <property type="entry name" value="Transketolase"/>
    <property type="match status" value="1"/>
</dbReference>
<evidence type="ECO:0000256" key="11">
    <source>
        <dbReference type="ARBA" id="ARBA00049473"/>
    </source>
</evidence>
<dbReference type="InterPro" id="IPR005474">
    <property type="entry name" value="Transketolase_N"/>
</dbReference>
<comment type="subunit">
    <text evidence="5">Homodimer.</text>
</comment>
<evidence type="ECO:0000313" key="14">
    <source>
        <dbReference type="Proteomes" id="UP001178507"/>
    </source>
</evidence>
<dbReference type="GO" id="GO:0046872">
    <property type="term" value="F:metal ion binding"/>
    <property type="evidence" value="ECO:0007669"/>
    <property type="project" value="UniProtKB-KW"/>
</dbReference>
<dbReference type="InterPro" id="IPR005475">
    <property type="entry name" value="Transketolase-like_Pyr-bd"/>
</dbReference>
<dbReference type="EMBL" id="CAUJNA010003124">
    <property type="protein sequence ID" value="CAJ1395328.1"/>
    <property type="molecule type" value="Genomic_DNA"/>
</dbReference>
<dbReference type="GO" id="GO:0008408">
    <property type="term" value="F:3'-5' exonuclease activity"/>
    <property type="evidence" value="ECO:0007669"/>
    <property type="project" value="InterPro"/>
</dbReference>
<dbReference type="CDD" id="cd07033">
    <property type="entry name" value="TPP_PYR_DXS_TK_like"/>
    <property type="match status" value="1"/>
</dbReference>
<comment type="similarity">
    <text evidence="4">Belongs to the transketolase family.</text>
</comment>
<dbReference type="SUPFAM" id="SSF53098">
    <property type="entry name" value="Ribonuclease H-like"/>
    <property type="match status" value="1"/>
</dbReference>
<dbReference type="GO" id="GO:0006098">
    <property type="term" value="P:pentose-phosphate shunt"/>
    <property type="evidence" value="ECO:0007669"/>
    <property type="project" value="TreeGrafter"/>
</dbReference>
<comment type="cofactor">
    <cofactor evidence="2">
        <name>Mg(2+)</name>
        <dbReference type="ChEBI" id="CHEBI:18420"/>
    </cofactor>
</comment>
<comment type="catalytic activity">
    <reaction evidence="11">
        <text>D-sedoheptulose 7-phosphate + D-glyceraldehyde 3-phosphate = aldehydo-D-ribose 5-phosphate + D-xylulose 5-phosphate</text>
        <dbReference type="Rhea" id="RHEA:10508"/>
        <dbReference type="ChEBI" id="CHEBI:57483"/>
        <dbReference type="ChEBI" id="CHEBI:57737"/>
        <dbReference type="ChEBI" id="CHEBI:58273"/>
        <dbReference type="ChEBI" id="CHEBI:59776"/>
        <dbReference type="EC" id="2.2.1.1"/>
    </reaction>
</comment>
<evidence type="ECO:0000256" key="9">
    <source>
        <dbReference type="ARBA" id="ARBA00022842"/>
    </source>
</evidence>
<comment type="cofactor">
    <cofactor evidence="1">
        <name>Co(2+)</name>
        <dbReference type="ChEBI" id="CHEBI:48828"/>
    </cofactor>
</comment>
<accession>A0AA36IWM1</accession>
<dbReference type="PANTHER" id="PTHR43522">
    <property type="entry name" value="TRANSKETOLASE"/>
    <property type="match status" value="1"/>
</dbReference>
<feature type="domain" description="Transketolase-like pyrimidine-binding" evidence="12">
    <location>
        <begin position="738"/>
        <end position="913"/>
    </location>
</feature>
<reference evidence="13" key="1">
    <citation type="submission" date="2023-08" db="EMBL/GenBank/DDBJ databases">
        <authorList>
            <person name="Chen Y."/>
            <person name="Shah S."/>
            <person name="Dougan E. K."/>
            <person name="Thang M."/>
            <person name="Chan C."/>
        </authorList>
    </citation>
    <scope>NUCLEOTIDE SEQUENCE</scope>
</reference>
<dbReference type="InterPro" id="IPR002562">
    <property type="entry name" value="3'-5'_exonuclease_dom"/>
</dbReference>
<dbReference type="Proteomes" id="UP001178507">
    <property type="component" value="Unassembled WGS sequence"/>
</dbReference>
<evidence type="ECO:0000256" key="2">
    <source>
        <dbReference type="ARBA" id="ARBA00001946"/>
    </source>
</evidence>
<evidence type="ECO:0000256" key="10">
    <source>
        <dbReference type="ARBA" id="ARBA00023052"/>
    </source>
</evidence>
<keyword evidence="10" id="KW-0786">Thiamine pyrophosphate</keyword>
<dbReference type="InterPro" id="IPR009014">
    <property type="entry name" value="Transketo_C/PFOR_II"/>
</dbReference>
<evidence type="ECO:0000256" key="7">
    <source>
        <dbReference type="ARBA" id="ARBA00022679"/>
    </source>
</evidence>
<dbReference type="Gene3D" id="3.30.420.10">
    <property type="entry name" value="Ribonuclease H-like superfamily/Ribonuclease H"/>
    <property type="match status" value="1"/>
</dbReference>
<evidence type="ECO:0000256" key="5">
    <source>
        <dbReference type="ARBA" id="ARBA00011738"/>
    </source>
</evidence>
<dbReference type="InterPro" id="IPR055152">
    <property type="entry name" value="Transketolase-like_C_2"/>
</dbReference>
<comment type="caution">
    <text evidence="13">The sequence shown here is derived from an EMBL/GenBank/DDBJ whole genome shotgun (WGS) entry which is preliminary data.</text>
</comment>